<dbReference type="GO" id="GO:0045454">
    <property type="term" value="P:cell redox homeostasis"/>
    <property type="evidence" value="ECO:0007669"/>
    <property type="project" value="TreeGrafter"/>
</dbReference>
<evidence type="ECO:0000256" key="4">
    <source>
        <dbReference type="ARBA" id="ARBA00023002"/>
    </source>
</evidence>
<dbReference type="PANTHER" id="PTHR42801:SF21">
    <property type="entry name" value="BCPB PROTEIN"/>
    <property type="match status" value="1"/>
</dbReference>
<dbReference type="InterPro" id="IPR036249">
    <property type="entry name" value="Thioredoxin-like_sf"/>
</dbReference>
<evidence type="ECO:0000259" key="7">
    <source>
        <dbReference type="Pfam" id="PF08534"/>
    </source>
</evidence>
<comment type="caution">
    <text evidence="8">The sequence shown here is derived from an EMBL/GenBank/DDBJ whole genome shotgun (WGS) entry which is preliminary data.</text>
</comment>
<dbReference type="InterPro" id="IPR050924">
    <property type="entry name" value="Peroxiredoxin_BCP/PrxQ"/>
</dbReference>
<keyword evidence="9" id="KW-1185">Reference proteome</keyword>
<evidence type="ECO:0000256" key="6">
    <source>
        <dbReference type="ARBA" id="ARBA00023284"/>
    </source>
</evidence>
<name>A0A066WIC2_TILAU</name>
<dbReference type="Gene3D" id="3.40.30.10">
    <property type="entry name" value="Glutaredoxin"/>
    <property type="match status" value="1"/>
</dbReference>
<dbReference type="HOGENOM" id="CLU_102256_0_0_1"/>
<keyword evidence="4" id="KW-0560">Oxidoreductase</keyword>
<evidence type="ECO:0000256" key="3">
    <source>
        <dbReference type="ARBA" id="ARBA00022862"/>
    </source>
</evidence>
<proteinExistence type="inferred from homology"/>
<dbReference type="Pfam" id="PF08534">
    <property type="entry name" value="Redoxin"/>
    <property type="match status" value="1"/>
</dbReference>
<evidence type="ECO:0000256" key="1">
    <source>
        <dbReference type="ARBA" id="ARBA00010505"/>
    </source>
</evidence>
<evidence type="ECO:0000313" key="8">
    <source>
        <dbReference type="EMBL" id="KDN52273.1"/>
    </source>
</evidence>
<keyword evidence="3" id="KW-0049">Antioxidant</keyword>
<comment type="similarity">
    <text evidence="1">Belongs to the peroxiredoxin family. Prx5 subfamily.</text>
</comment>
<keyword evidence="6" id="KW-0676">Redox-active center</keyword>
<evidence type="ECO:0000256" key="2">
    <source>
        <dbReference type="ARBA" id="ARBA00022559"/>
    </source>
</evidence>
<dbReference type="InterPro" id="IPR013740">
    <property type="entry name" value="Redoxin"/>
</dbReference>
<dbReference type="InParanoid" id="A0A066WIC2"/>
<sequence length="177" mass="19398">MHLMGHPLPALTPLQSTDGGEVDLFLLSLSKPCLIFIYPLTGVPGKKVSDSWNAIPGARGCTSNLCSVRDSISALTKREPELSIFGLSTQSTAYQTEAVQRLKLPFSLLSDEKLEFADKLDLPTFEWEGKRVLKRMALLLRGGQITRVSYPVFPPDKAAELALPMLVPDEDLADNLS</sequence>
<accession>A0A066WIC2</accession>
<dbReference type="EMBL" id="JMSN01000012">
    <property type="protein sequence ID" value="KDN52273.1"/>
    <property type="molecule type" value="Genomic_DNA"/>
</dbReference>
<dbReference type="GO" id="GO:0005737">
    <property type="term" value="C:cytoplasm"/>
    <property type="evidence" value="ECO:0007669"/>
    <property type="project" value="TreeGrafter"/>
</dbReference>
<dbReference type="OMA" id="CTPQSCA"/>
<dbReference type="RefSeq" id="XP_013245115.1">
    <property type="nucleotide sequence ID" value="XM_013389661.1"/>
</dbReference>
<organism evidence="8 9">
    <name type="scientific">Tilletiaria anomala (strain ATCC 24038 / CBS 436.72 / UBC 951)</name>
    <dbReference type="NCBI Taxonomy" id="1037660"/>
    <lineage>
        <taxon>Eukaryota</taxon>
        <taxon>Fungi</taxon>
        <taxon>Dikarya</taxon>
        <taxon>Basidiomycota</taxon>
        <taxon>Ustilaginomycotina</taxon>
        <taxon>Exobasidiomycetes</taxon>
        <taxon>Georgefischeriales</taxon>
        <taxon>Tilletiariaceae</taxon>
        <taxon>Tilletiaria</taxon>
    </lineage>
</organism>
<keyword evidence="2" id="KW-0575">Peroxidase</keyword>
<dbReference type="GO" id="GO:0034599">
    <property type="term" value="P:cellular response to oxidative stress"/>
    <property type="evidence" value="ECO:0007669"/>
    <property type="project" value="TreeGrafter"/>
</dbReference>
<feature type="domain" description="Redoxin" evidence="7">
    <location>
        <begin position="5"/>
        <end position="156"/>
    </location>
</feature>
<protein>
    <recommendedName>
        <fullName evidence="7">Redoxin domain-containing protein</fullName>
    </recommendedName>
</protein>
<keyword evidence="5" id="KW-1015">Disulfide bond</keyword>
<dbReference type="PANTHER" id="PTHR42801">
    <property type="entry name" value="THIOREDOXIN-DEPENDENT PEROXIDE REDUCTASE"/>
    <property type="match status" value="1"/>
</dbReference>
<evidence type="ECO:0000313" key="9">
    <source>
        <dbReference type="Proteomes" id="UP000027361"/>
    </source>
</evidence>
<reference evidence="8" key="1">
    <citation type="submission" date="2014-05" db="EMBL/GenBank/DDBJ databases">
        <title>Draft genome sequence of a rare smut relative, Tilletiaria anomala UBC 951.</title>
        <authorList>
            <consortium name="DOE Joint Genome Institute"/>
            <person name="Toome M."/>
            <person name="Kuo A."/>
            <person name="Henrissat B."/>
            <person name="Lipzen A."/>
            <person name="Tritt A."/>
            <person name="Yoshinaga Y."/>
            <person name="Zane M."/>
            <person name="Barry K."/>
            <person name="Grigoriev I.V."/>
            <person name="Spatafora J.W."/>
            <person name="Aimea M.C."/>
        </authorList>
    </citation>
    <scope>NUCLEOTIDE SEQUENCE [LARGE SCALE GENOMIC DNA]</scope>
    <source>
        <strain evidence="8">UBC 951</strain>
    </source>
</reference>
<evidence type="ECO:0000256" key="5">
    <source>
        <dbReference type="ARBA" id="ARBA00023157"/>
    </source>
</evidence>
<dbReference type="STRING" id="1037660.A0A066WIC2"/>
<gene>
    <name evidence="8" type="ORF">K437DRAFT_277676</name>
</gene>
<dbReference type="Proteomes" id="UP000027361">
    <property type="component" value="Unassembled WGS sequence"/>
</dbReference>
<dbReference type="GeneID" id="25266829"/>
<dbReference type="GO" id="GO:0008379">
    <property type="term" value="F:thioredoxin peroxidase activity"/>
    <property type="evidence" value="ECO:0007669"/>
    <property type="project" value="TreeGrafter"/>
</dbReference>
<dbReference type="OrthoDB" id="338622at2759"/>
<dbReference type="AlphaFoldDB" id="A0A066WIC2"/>
<dbReference type="SUPFAM" id="SSF52833">
    <property type="entry name" value="Thioredoxin-like"/>
    <property type="match status" value="1"/>
</dbReference>